<proteinExistence type="predicted"/>
<organism evidence="1 2">
    <name type="scientific">Rubroshorea leprosula</name>
    <dbReference type="NCBI Taxonomy" id="152421"/>
    <lineage>
        <taxon>Eukaryota</taxon>
        <taxon>Viridiplantae</taxon>
        <taxon>Streptophyta</taxon>
        <taxon>Embryophyta</taxon>
        <taxon>Tracheophyta</taxon>
        <taxon>Spermatophyta</taxon>
        <taxon>Magnoliopsida</taxon>
        <taxon>eudicotyledons</taxon>
        <taxon>Gunneridae</taxon>
        <taxon>Pentapetalae</taxon>
        <taxon>rosids</taxon>
        <taxon>malvids</taxon>
        <taxon>Malvales</taxon>
        <taxon>Dipterocarpaceae</taxon>
        <taxon>Rubroshorea</taxon>
    </lineage>
</organism>
<keyword evidence="2" id="KW-1185">Reference proteome</keyword>
<accession>A0AAV5IV53</accession>
<dbReference type="AlphaFoldDB" id="A0AAV5IV53"/>
<name>A0AAV5IV53_9ROSI</name>
<dbReference type="EMBL" id="BPVZ01000024">
    <property type="protein sequence ID" value="GKV05732.1"/>
    <property type="molecule type" value="Genomic_DNA"/>
</dbReference>
<dbReference type="SUPFAM" id="SSF54928">
    <property type="entry name" value="RNA-binding domain, RBD"/>
    <property type="match status" value="1"/>
</dbReference>
<comment type="caution">
    <text evidence="1">The sequence shown here is derived from an EMBL/GenBank/DDBJ whole genome shotgun (WGS) entry which is preliminary data.</text>
</comment>
<dbReference type="Proteomes" id="UP001054252">
    <property type="component" value="Unassembled WGS sequence"/>
</dbReference>
<dbReference type="GO" id="GO:0003676">
    <property type="term" value="F:nucleic acid binding"/>
    <property type="evidence" value="ECO:0007669"/>
    <property type="project" value="InterPro"/>
</dbReference>
<reference evidence="1 2" key="1">
    <citation type="journal article" date="2021" name="Commun. Biol.">
        <title>The genome of Shorea leprosula (Dipterocarpaceae) highlights the ecological relevance of drought in aseasonal tropical rainforests.</title>
        <authorList>
            <person name="Ng K.K.S."/>
            <person name="Kobayashi M.J."/>
            <person name="Fawcett J.A."/>
            <person name="Hatakeyama M."/>
            <person name="Paape T."/>
            <person name="Ng C.H."/>
            <person name="Ang C.C."/>
            <person name="Tnah L.H."/>
            <person name="Lee C.T."/>
            <person name="Nishiyama T."/>
            <person name="Sese J."/>
            <person name="O'Brien M.J."/>
            <person name="Copetti D."/>
            <person name="Mohd Noor M.I."/>
            <person name="Ong R.C."/>
            <person name="Putra M."/>
            <person name="Sireger I.Z."/>
            <person name="Indrioko S."/>
            <person name="Kosugi Y."/>
            <person name="Izuno A."/>
            <person name="Isagi Y."/>
            <person name="Lee S.L."/>
            <person name="Shimizu K.K."/>
        </authorList>
    </citation>
    <scope>NUCLEOTIDE SEQUENCE [LARGE SCALE GENOMIC DNA]</scope>
    <source>
        <strain evidence="1">214</strain>
    </source>
</reference>
<dbReference type="PANTHER" id="PTHR48167:SF2">
    <property type="entry name" value="EXPRESSED PROTEIN"/>
    <property type="match status" value="1"/>
</dbReference>
<dbReference type="PANTHER" id="PTHR48167">
    <property type="entry name" value="EXPRESSED PROTEIN"/>
    <property type="match status" value="1"/>
</dbReference>
<sequence>MYLLRNALRSNSSVRTVNPTIGLPLYLRESPRCFSTETELPSSPPPEPQPDASVDRILQSASSGFLFGRLSGGSRYALKSDIIKLLEGSNLTPDDVKFSYNWTFDPIATLVRFPSPSAYNHAQRTIRKFGFYKFERINGSEWDILAPYDGKTVVLQGIPRNALPDDVERFLSGFDFDASSMQMFQRGSFPKNIRLAIVRFPSQIQAMNAFLKKNRGLCLNDRISVRVLQ</sequence>
<gene>
    <name evidence="1" type="ORF">SLEP1_g17706</name>
</gene>
<evidence type="ECO:0000313" key="2">
    <source>
        <dbReference type="Proteomes" id="UP001054252"/>
    </source>
</evidence>
<evidence type="ECO:0000313" key="1">
    <source>
        <dbReference type="EMBL" id="GKV05732.1"/>
    </source>
</evidence>
<protein>
    <submittedName>
        <fullName evidence="1">Uncharacterized protein</fullName>
    </submittedName>
</protein>
<dbReference type="InterPro" id="IPR035979">
    <property type="entry name" value="RBD_domain_sf"/>
</dbReference>